<gene>
    <name evidence="1" type="ORF">K444DRAFT_617244</name>
</gene>
<dbReference type="GeneID" id="36589159"/>
<dbReference type="InParanoid" id="A0A2J6SXR6"/>
<reference evidence="1 2" key="1">
    <citation type="submission" date="2016-04" db="EMBL/GenBank/DDBJ databases">
        <title>A degradative enzymes factory behind the ericoid mycorrhizal symbiosis.</title>
        <authorList>
            <consortium name="DOE Joint Genome Institute"/>
            <person name="Martino E."/>
            <person name="Morin E."/>
            <person name="Grelet G."/>
            <person name="Kuo A."/>
            <person name="Kohler A."/>
            <person name="Daghino S."/>
            <person name="Barry K."/>
            <person name="Choi C."/>
            <person name="Cichocki N."/>
            <person name="Clum A."/>
            <person name="Copeland A."/>
            <person name="Hainaut M."/>
            <person name="Haridas S."/>
            <person name="Labutti K."/>
            <person name="Lindquist E."/>
            <person name="Lipzen A."/>
            <person name="Khouja H.-R."/>
            <person name="Murat C."/>
            <person name="Ohm R."/>
            <person name="Olson A."/>
            <person name="Spatafora J."/>
            <person name="Veneault-Fourrey C."/>
            <person name="Henrissat B."/>
            <person name="Grigoriev I."/>
            <person name="Martin F."/>
            <person name="Perotto S."/>
        </authorList>
    </citation>
    <scope>NUCLEOTIDE SEQUENCE [LARGE SCALE GENOMIC DNA]</scope>
    <source>
        <strain evidence="1 2">E</strain>
    </source>
</reference>
<dbReference type="AlphaFoldDB" id="A0A2J6SXR6"/>
<dbReference type="RefSeq" id="XP_024732464.1">
    <property type="nucleotide sequence ID" value="XM_024881082.1"/>
</dbReference>
<dbReference type="InterPro" id="IPR013780">
    <property type="entry name" value="Glyco_hydro_b"/>
</dbReference>
<proteinExistence type="predicted"/>
<organism evidence="1 2">
    <name type="scientific">Hyaloscypha bicolor E</name>
    <dbReference type="NCBI Taxonomy" id="1095630"/>
    <lineage>
        <taxon>Eukaryota</taxon>
        <taxon>Fungi</taxon>
        <taxon>Dikarya</taxon>
        <taxon>Ascomycota</taxon>
        <taxon>Pezizomycotina</taxon>
        <taxon>Leotiomycetes</taxon>
        <taxon>Helotiales</taxon>
        <taxon>Hyaloscyphaceae</taxon>
        <taxon>Hyaloscypha</taxon>
        <taxon>Hyaloscypha bicolor</taxon>
    </lineage>
</organism>
<protein>
    <submittedName>
        <fullName evidence="1">Uncharacterized protein</fullName>
    </submittedName>
</protein>
<dbReference type="EMBL" id="KZ613855">
    <property type="protein sequence ID" value="PMD55560.1"/>
    <property type="molecule type" value="Genomic_DNA"/>
</dbReference>
<dbReference type="OrthoDB" id="2012278at2759"/>
<accession>A0A2J6SXR6</accession>
<dbReference type="Proteomes" id="UP000235371">
    <property type="component" value="Unassembled WGS sequence"/>
</dbReference>
<evidence type="ECO:0000313" key="1">
    <source>
        <dbReference type="EMBL" id="PMD55560.1"/>
    </source>
</evidence>
<keyword evidence="2" id="KW-1185">Reference proteome</keyword>
<name>A0A2J6SXR6_9HELO</name>
<evidence type="ECO:0000313" key="2">
    <source>
        <dbReference type="Proteomes" id="UP000235371"/>
    </source>
</evidence>
<dbReference type="Gene3D" id="2.60.40.1180">
    <property type="entry name" value="Golgi alpha-mannosidase II"/>
    <property type="match status" value="1"/>
</dbReference>
<sequence length="56" mass="5802">MDVELTLDGGKALSSPGVILTDNESDLKDSGQITAGKNGAWERTVPARSMVSLVGL</sequence>